<dbReference type="EMBL" id="JH687837">
    <property type="protein sequence ID" value="EJD37614.1"/>
    <property type="molecule type" value="Genomic_DNA"/>
</dbReference>
<dbReference type="KEGG" id="adl:AURDEDRAFT_29340"/>
<organism evidence="1 2">
    <name type="scientific">Auricularia subglabra (strain TFB-10046 / SS5)</name>
    <name type="common">White-rot fungus</name>
    <name type="synonym">Auricularia delicata (strain TFB10046)</name>
    <dbReference type="NCBI Taxonomy" id="717982"/>
    <lineage>
        <taxon>Eukaryota</taxon>
        <taxon>Fungi</taxon>
        <taxon>Dikarya</taxon>
        <taxon>Basidiomycota</taxon>
        <taxon>Agaricomycotina</taxon>
        <taxon>Agaricomycetes</taxon>
        <taxon>Auriculariales</taxon>
        <taxon>Auriculariaceae</taxon>
        <taxon>Auricularia</taxon>
    </lineage>
</organism>
<sequence>LTQRIAHKAIKLAKMTGIPARRATAASILRIQEAIRDSSEVAPMERSIWEDLGRQGLSRNTRNFLWKGIHGAHKVGEYFEKMPEPWKSYGRCRSCEVPESLEHILTQCPDSGQETIWKLVSKLLEKKNVKFSKEFGLILGCCSFRPSDIASTDRLYRIAVSESAFLAWKIRCTFRIEHDSNPDRRLTEQEIASRWEKVLQIRMEQDLATTKYKSLRGRRPRKGLAKSTWQ</sequence>
<dbReference type="Proteomes" id="UP000006514">
    <property type="component" value="Unassembled WGS sequence"/>
</dbReference>
<evidence type="ECO:0000313" key="1">
    <source>
        <dbReference type="EMBL" id="EJD37614.1"/>
    </source>
</evidence>
<dbReference type="AlphaFoldDB" id="J0LHK8"/>
<proteinExistence type="predicted"/>
<keyword evidence="2" id="KW-1185">Reference proteome</keyword>
<dbReference type="OrthoDB" id="1107864at2759"/>
<feature type="non-terminal residue" evidence="1">
    <location>
        <position position="1"/>
    </location>
</feature>
<accession>J0LHK8</accession>
<gene>
    <name evidence="1" type="ORF">AURDEDRAFT_29340</name>
</gene>
<dbReference type="InParanoid" id="J0LHK8"/>
<name>J0LHK8_AURST</name>
<evidence type="ECO:0008006" key="3">
    <source>
        <dbReference type="Google" id="ProtNLM"/>
    </source>
</evidence>
<evidence type="ECO:0000313" key="2">
    <source>
        <dbReference type="Proteomes" id="UP000006514"/>
    </source>
</evidence>
<reference evidence="2" key="1">
    <citation type="journal article" date="2012" name="Science">
        <title>The Paleozoic origin of enzymatic lignin decomposition reconstructed from 31 fungal genomes.</title>
        <authorList>
            <person name="Floudas D."/>
            <person name="Binder M."/>
            <person name="Riley R."/>
            <person name="Barry K."/>
            <person name="Blanchette R.A."/>
            <person name="Henrissat B."/>
            <person name="Martinez A.T."/>
            <person name="Otillar R."/>
            <person name="Spatafora J.W."/>
            <person name="Yadav J.S."/>
            <person name="Aerts A."/>
            <person name="Benoit I."/>
            <person name="Boyd A."/>
            <person name="Carlson A."/>
            <person name="Copeland A."/>
            <person name="Coutinho P.M."/>
            <person name="de Vries R.P."/>
            <person name="Ferreira P."/>
            <person name="Findley K."/>
            <person name="Foster B."/>
            <person name="Gaskell J."/>
            <person name="Glotzer D."/>
            <person name="Gorecki P."/>
            <person name="Heitman J."/>
            <person name="Hesse C."/>
            <person name="Hori C."/>
            <person name="Igarashi K."/>
            <person name="Jurgens J.A."/>
            <person name="Kallen N."/>
            <person name="Kersten P."/>
            <person name="Kohler A."/>
            <person name="Kuees U."/>
            <person name="Kumar T.K.A."/>
            <person name="Kuo A."/>
            <person name="LaButti K."/>
            <person name="Larrondo L.F."/>
            <person name="Lindquist E."/>
            <person name="Ling A."/>
            <person name="Lombard V."/>
            <person name="Lucas S."/>
            <person name="Lundell T."/>
            <person name="Martin R."/>
            <person name="McLaughlin D.J."/>
            <person name="Morgenstern I."/>
            <person name="Morin E."/>
            <person name="Murat C."/>
            <person name="Nagy L.G."/>
            <person name="Nolan M."/>
            <person name="Ohm R.A."/>
            <person name="Patyshakuliyeva A."/>
            <person name="Rokas A."/>
            <person name="Ruiz-Duenas F.J."/>
            <person name="Sabat G."/>
            <person name="Salamov A."/>
            <person name="Samejima M."/>
            <person name="Schmutz J."/>
            <person name="Slot J.C."/>
            <person name="St John F."/>
            <person name="Stenlid J."/>
            <person name="Sun H."/>
            <person name="Sun S."/>
            <person name="Syed K."/>
            <person name="Tsang A."/>
            <person name="Wiebenga A."/>
            <person name="Young D."/>
            <person name="Pisabarro A."/>
            <person name="Eastwood D.C."/>
            <person name="Martin F."/>
            <person name="Cullen D."/>
            <person name="Grigoriev I.V."/>
            <person name="Hibbett D.S."/>
        </authorList>
    </citation>
    <scope>NUCLEOTIDE SEQUENCE [LARGE SCALE GENOMIC DNA]</scope>
    <source>
        <strain evidence="2">TFB10046</strain>
    </source>
</reference>
<feature type="non-terminal residue" evidence="1">
    <location>
        <position position="230"/>
    </location>
</feature>
<protein>
    <recommendedName>
        <fullName evidence="3">Reverse transcriptase zinc-binding domain-containing protein</fullName>
    </recommendedName>
</protein>